<keyword evidence="1" id="KW-0812">Transmembrane</keyword>
<keyword evidence="1" id="KW-1133">Transmembrane helix</keyword>
<evidence type="ECO:0000313" key="3">
    <source>
        <dbReference type="Proteomes" id="UP000244523"/>
    </source>
</evidence>
<evidence type="ECO:0000256" key="1">
    <source>
        <dbReference type="SAM" id="Phobius"/>
    </source>
</evidence>
<feature type="transmembrane region" description="Helical" evidence="1">
    <location>
        <begin position="161"/>
        <end position="187"/>
    </location>
</feature>
<dbReference type="EMBL" id="QBUD01000002">
    <property type="protein sequence ID" value="PUB17615.1"/>
    <property type="molecule type" value="Genomic_DNA"/>
</dbReference>
<evidence type="ECO:0000313" key="2">
    <source>
        <dbReference type="EMBL" id="PUB17615.1"/>
    </source>
</evidence>
<dbReference type="RefSeq" id="WP_108385719.1">
    <property type="nucleotide sequence ID" value="NZ_QBUD01000002.1"/>
</dbReference>
<dbReference type="OrthoDB" id="8850092at2"/>
<feature type="transmembrane region" description="Helical" evidence="1">
    <location>
        <begin position="119"/>
        <end position="141"/>
    </location>
</feature>
<feature type="transmembrane region" description="Helical" evidence="1">
    <location>
        <begin position="12"/>
        <end position="38"/>
    </location>
</feature>
<feature type="transmembrane region" description="Helical" evidence="1">
    <location>
        <begin position="50"/>
        <end position="75"/>
    </location>
</feature>
<organism evidence="2 3">
    <name type="scientific">Yoonia sediminilitoris</name>
    <dbReference type="NCBI Taxonomy" id="1286148"/>
    <lineage>
        <taxon>Bacteria</taxon>
        <taxon>Pseudomonadati</taxon>
        <taxon>Pseudomonadota</taxon>
        <taxon>Alphaproteobacteria</taxon>
        <taxon>Rhodobacterales</taxon>
        <taxon>Paracoccaceae</taxon>
        <taxon>Yoonia</taxon>
    </lineage>
</organism>
<accession>A0A2T6KN16</accession>
<gene>
    <name evidence="2" type="ORF">C8N45_102627</name>
</gene>
<comment type="caution">
    <text evidence="2">The sequence shown here is derived from an EMBL/GenBank/DDBJ whole genome shotgun (WGS) entry which is preliminary data.</text>
</comment>
<proteinExistence type="predicted"/>
<dbReference type="AlphaFoldDB" id="A0A2T6KN16"/>
<dbReference type="Proteomes" id="UP000244523">
    <property type="component" value="Unassembled WGS sequence"/>
</dbReference>
<sequence length="223" mass="23782">MIADVSTMAALWWAVILSGLYHGVNPGMGWPLAVSAALMEGKPRALPKALGLLALGHFLAMLAILLPFSMMLILVAWQVEIRVAAGLLVIAMGIYLVINRRHPRILARVHPARLALWSFLAANAHGAGLMLVPLFLGLCAVDADAGHQAAGDLMRGNIPTAFLVASVHTAAMTAAGGVIAVIIYFWLGLRFLSKTWFNLDLVWALSLIIVGAFGIYSALQHSS</sequence>
<name>A0A2T6KN16_9RHOB</name>
<protein>
    <submittedName>
        <fullName evidence="2">Uncharacterized protein</fullName>
    </submittedName>
</protein>
<reference evidence="2 3" key="1">
    <citation type="submission" date="2018-04" db="EMBL/GenBank/DDBJ databases">
        <title>Genomic Encyclopedia of Archaeal and Bacterial Type Strains, Phase II (KMG-II): from individual species to whole genera.</title>
        <authorList>
            <person name="Goeker M."/>
        </authorList>
    </citation>
    <scope>NUCLEOTIDE SEQUENCE [LARGE SCALE GENOMIC DNA]</scope>
    <source>
        <strain evidence="2 3">DSM 29955</strain>
    </source>
</reference>
<keyword evidence="1" id="KW-0472">Membrane</keyword>
<keyword evidence="3" id="KW-1185">Reference proteome</keyword>
<feature type="transmembrane region" description="Helical" evidence="1">
    <location>
        <begin position="81"/>
        <end position="98"/>
    </location>
</feature>
<feature type="transmembrane region" description="Helical" evidence="1">
    <location>
        <begin position="199"/>
        <end position="219"/>
    </location>
</feature>